<dbReference type="EMBL" id="RYYU01000001">
    <property type="protein sequence ID" value="RUL59381.1"/>
    <property type="molecule type" value="Genomic_DNA"/>
</dbReference>
<name>A0A432LKN1_9BACT</name>
<keyword evidence="2" id="KW-1185">Reference proteome</keyword>
<accession>A0A432LKN1</accession>
<evidence type="ECO:0000313" key="1">
    <source>
        <dbReference type="EMBL" id="RUL59381.1"/>
    </source>
</evidence>
<reference evidence="1 2" key="1">
    <citation type="submission" date="2018-12" db="EMBL/GenBank/DDBJ databases">
        <title>Genome sequencing of Prevotella sp. KCOM 3155 (= JS262).</title>
        <authorList>
            <person name="Kook J.-K."/>
            <person name="Park S.-N."/>
            <person name="Lim Y.K."/>
        </authorList>
    </citation>
    <scope>NUCLEOTIDE SEQUENCE [LARGE SCALE GENOMIC DNA]</scope>
    <source>
        <strain evidence="1 2">KCOM 3155</strain>
    </source>
</reference>
<evidence type="ECO:0008006" key="3">
    <source>
        <dbReference type="Google" id="ProtNLM"/>
    </source>
</evidence>
<evidence type="ECO:0000313" key="2">
    <source>
        <dbReference type="Proteomes" id="UP000278983"/>
    </source>
</evidence>
<dbReference type="OrthoDB" id="9812148at2"/>
<comment type="caution">
    <text evidence="1">The sequence shown here is derived from an EMBL/GenBank/DDBJ whole genome shotgun (WGS) entry which is preliminary data.</text>
</comment>
<proteinExistence type="predicted"/>
<organism evidence="1 2">
    <name type="scientific">Prevotella koreensis</name>
    <dbReference type="NCBI Taxonomy" id="2490854"/>
    <lineage>
        <taxon>Bacteria</taxon>
        <taxon>Pseudomonadati</taxon>
        <taxon>Bacteroidota</taxon>
        <taxon>Bacteroidia</taxon>
        <taxon>Bacteroidales</taxon>
        <taxon>Prevotellaceae</taxon>
        <taxon>Prevotella</taxon>
    </lineage>
</organism>
<protein>
    <recommendedName>
        <fullName evidence="3">Nucleotidyltransferase family protein</fullName>
    </recommendedName>
</protein>
<dbReference type="Proteomes" id="UP000278983">
    <property type="component" value="Unassembled WGS sequence"/>
</dbReference>
<sequence length="369" mass="44352">MKRFIELLLIAIGRKDRFDVAPTEKEWESLIETANKQTMIGVAFSAIERLPKEQRPPRDTIIRQYMFVQHIETRNEKLTESCVKMIKHLHSNSFEACILKGQGNALLYPEHLRKRRMSGDIDVWTLPKGYKEKGELESIRMVIDYVHKLTPGTKATYHHIDFPAMKNVETEVHYRPAFLYTPYRNRRLQQWFLENSEEQFRNVVNTQYGEIIMPTREFNMVFQLCHIYKHLFEEGVGLRQLMDYYYVLKNTPINTEKQQDALMIIRRSGMLNFAKAVMWVMQEVFGLEKEFQYVEPDEKVGRLLLEEIEATGNFGQMDTRFGDKSKESNWHRIVRVVGYDMKFFRYYPEEVLWNPLFKLYHWYWRRKMN</sequence>
<dbReference type="Pfam" id="PF14907">
    <property type="entry name" value="NTP_transf_5"/>
    <property type="match status" value="1"/>
</dbReference>
<dbReference type="AlphaFoldDB" id="A0A432LKN1"/>
<gene>
    <name evidence="1" type="ORF">EHV08_06165</name>
</gene>
<dbReference type="InterPro" id="IPR039498">
    <property type="entry name" value="NTP_transf_5"/>
</dbReference>
<dbReference type="RefSeq" id="WP_126678539.1">
    <property type="nucleotide sequence ID" value="NZ_RYYU01000001.1"/>
</dbReference>